<dbReference type="GO" id="GO:0004386">
    <property type="term" value="F:helicase activity"/>
    <property type="evidence" value="ECO:0007669"/>
    <property type="project" value="UniProtKB-KW"/>
</dbReference>
<dbReference type="Pfam" id="PF12705">
    <property type="entry name" value="PDDEXK_1"/>
    <property type="match status" value="2"/>
</dbReference>
<keyword evidence="3" id="KW-0234">DNA repair</keyword>
<feature type="compositionally biased region" description="Low complexity" evidence="4">
    <location>
        <begin position="191"/>
        <end position="207"/>
    </location>
</feature>
<reference evidence="6 7" key="1">
    <citation type="submission" date="2016-10" db="EMBL/GenBank/DDBJ databases">
        <authorList>
            <person name="de Groot N.N."/>
        </authorList>
    </citation>
    <scope>NUCLEOTIDE SEQUENCE [LARGE SCALE GENOMIC DNA]</scope>
    <source>
        <strain evidence="6 7">DSM 43941</strain>
    </source>
</reference>
<dbReference type="PANTHER" id="PTHR45725:SF1">
    <property type="entry name" value="DISHEVELLED ASSOCIATED ACTIVATOR OF MORPHOGENESIS, ISOFORM D"/>
    <property type="match status" value="1"/>
</dbReference>
<feature type="compositionally biased region" description="Low complexity" evidence="4">
    <location>
        <begin position="231"/>
        <end position="248"/>
    </location>
</feature>
<dbReference type="InterPro" id="IPR011604">
    <property type="entry name" value="PDDEXK-like_dom_sf"/>
</dbReference>
<feature type="region of interest" description="Disordered" evidence="4">
    <location>
        <begin position="480"/>
        <end position="500"/>
    </location>
</feature>
<organism evidence="6 7">
    <name type="scientific">Actinoplanes derwentensis</name>
    <dbReference type="NCBI Taxonomy" id="113562"/>
    <lineage>
        <taxon>Bacteria</taxon>
        <taxon>Bacillati</taxon>
        <taxon>Actinomycetota</taxon>
        <taxon>Actinomycetes</taxon>
        <taxon>Micromonosporales</taxon>
        <taxon>Micromonosporaceae</taxon>
        <taxon>Actinoplanes</taxon>
    </lineage>
</organism>
<dbReference type="Proteomes" id="UP000198688">
    <property type="component" value="Chromosome I"/>
</dbReference>
<feature type="compositionally biased region" description="Low complexity" evidence="4">
    <location>
        <begin position="77"/>
        <end position="97"/>
    </location>
</feature>
<protein>
    <submittedName>
        <fullName evidence="6">Putative RecB family exonuclease</fullName>
    </submittedName>
</protein>
<evidence type="ECO:0000259" key="5">
    <source>
        <dbReference type="Pfam" id="PF12705"/>
    </source>
</evidence>
<sequence length="500" mass="51801">MTALSPTAAQPVSPPPQPADPAATAPVPGPAATAAPETPSAPAQPTPAPSTSAQLTPAPSGSAQALPPVPGSGQAVTGAATAPAGRGPRPEAPSGPSLSPSRAADFKTCPLLFRFRSIDKLPEIPSADQVRGTLVHAVLERLFDLPAADRTPEAAVALVTPSWERLLVEEPGLSGLFATEPTPRGRPAPSPRARTTDGTSPATGPAVTGPPPADTSPLSVSAADVSPSGLPIADASSPSMSPSRTASADTSPSSVPLSGTGADNAPAGGELVRDPAADAAEADATGQATLIDIPDGEAEAARIAAFLTSARDLLGGYFAVEDPRRLEPAERETLISTMIGDGELLLRGYIDRLDISPAGDLRVVDYKTGGAPREAFEGRALFQLKFYALVLWRTRGVVPRALRLLYLKDAEALDYSPDQGELERFERTLLALSQAIERAKQNEDFRPKPSRLCGWCSHQSRCPEFGGTPPPYPQTITIAPFTPDTEPARPGTLLRDDPLG</sequence>
<feature type="region of interest" description="Disordered" evidence="4">
    <location>
        <begin position="174"/>
        <end position="271"/>
    </location>
</feature>
<dbReference type="PANTHER" id="PTHR45725">
    <property type="entry name" value="FORMIN HOMOLOGY 2 FAMILY MEMBER"/>
    <property type="match status" value="1"/>
</dbReference>
<evidence type="ECO:0000256" key="4">
    <source>
        <dbReference type="SAM" id="MobiDB-lite"/>
    </source>
</evidence>
<proteinExistence type="predicted"/>
<dbReference type="EMBL" id="LT629758">
    <property type="protein sequence ID" value="SDS18302.1"/>
    <property type="molecule type" value="Genomic_DNA"/>
</dbReference>
<feature type="domain" description="PD-(D/E)XK endonuclease-like" evidence="5">
    <location>
        <begin position="297"/>
        <end position="463"/>
    </location>
</feature>
<keyword evidence="6" id="KW-0378">Hydrolase</keyword>
<keyword evidence="2" id="KW-0547">Nucleotide-binding</keyword>
<feature type="compositionally biased region" description="Low complexity" evidence="4">
    <location>
        <begin position="20"/>
        <end position="41"/>
    </location>
</feature>
<evidence type="ECO:0000256" key="1">
    <source>
        <dbReference type="ARBA" id="ARBA00022763"/>
    </source>
</evidence>
<feature type="compositionally biased region" description="Low complexity" evidence="4">
    <location>
        <begin position="1"/>
        <end position="11"/>
    </location>
</feature>
<keyword evidence="2" id="KW-0347">Helicase</keyword>
<keyword evidence="6" id="KW-0540">Nuclease</keyword>
<feature type="region of interest" description="Disordered" evidence="4">
    <location>
        <begin position="1"/>
        <end position="103"/>
    </location>
</feature>
<dbReference type="InterPro" id="IPR038726">
    <property type="entry name" value="PDDEXK_AddAB-type"/>
</dbReference>
<dbReference type="InterPro" id="IPR051425">
    <property type="entry name" value="Formin_Homology"/>
</dbReference>
<dbReference type="GO" id="GO:0004527">
    <property type="term" value="F:exonuclease activity"/>
    <property type="evidence" value="ECO:0007669"/>
    <property type="project" value="UniProtKB-KW"/>
</dbReference>
<evidence type="ECO:0000256" key="3">
    <source>
        <dbReference type="ARBA" id="ARBA00023204"/>
    </source>
</evidence>
<evidence type="ECO:0000256" key="2">
    <source>
        <dbReference type="ARBA" id="ARBA00022806"/>
    </source>
</evidence>
<gene>
    <name evidence="6" type="ORF">SAMN04489716_0203</name>
</gene>
<dbReference type="AlphaFoldDB" id="A0A1H1Q477"/>
<dbReference type="GO" id="GO:0006281">
    <property type="term" value="P:DNA repair"/>
    <property type="evidence" value="ECO:0007669"/>
    <property type="project" value="UniProtKB-KW"/>
</dbReference>
<evidence type="ECO:0000313" key="7">
    <source>
        <dbReference type="Proteomes" id="UP000198688"/>
    </source>
</evidence>
<name>A0A1H1Q477_9ACTN</name>
<dbReference type="STRING" id="113562.SAMN04489716_0203"/>
<keyword evidence="7" id="KW-1185">Reference proteome</keyword>
<keyword evidence="6" id="KW-0269">Exonuclease</keyword>
<keyword evidence="2" id="KW-0067">ATP-binding</keyword>
<feature type="domain" description="PD-(D/E)XK endonuclease-like" evidence="5">
    <location>
        <begin position="97"/>
        <end position="171"/>
    </location>
</feature>
<evidence type="ECO:0000313" key="6">
    <source>
        <dbReference type="EMBL" id="SDS18302.1"/>
    </source>
</evidence>
<dbReference type="Gene3D" id="3.90.320.10">
    <property type="match status" value="1"/>
</dbReference>
<accession>A0A1H1Q477</accession>
<keyword evidence="1" id="KW-0227">DNA damage</keyword>